<sequence>MATTIAVMNETESSSSRMTKDGRKITYRMRVIQQPERARACGSGAKSSADRRPVDPPPIVELRVFDGEAATNDITFAYNANFFLFATLETARTMAQGRVAPQASFPVLTGTPVAGMAYLDRPSQAGYFIFPDLSVRHEGKYRLSFALYEELKEAKDMDHEDRQERGQTDTHVSHRLEVKSRVFHVYSAKKFPGLSESTALSRMVAEQGCRVRIRRDVRMRRRDNKSKDEWDDYEDQTAARRTATPDAYGQSATTPQAMPDGPDRPRSQSNASNVTYATPARRTSMQEMAQNYQSGYQGQMAPPQPPQNAYNSQISYGAPAAPQYQSQYAAQQPSMMQPPQAPYMAQHSGYHQQQQQPSMMPQAYGYHQYSQQQQPQQPQQHYEQQPHVPSEYRRASMAAQPQPQQYPSSQLSAPAPFGNLDTGYQRQSMSQPGQTTSHHNGPAQTNGHSNGYLPLAPLKTLQPPAEKLEPISPSYPMSASGVSMPEPQPPRAYPDSKVFGNGSLSASTKRSFSATFDTHHIEQPLRQGARPSISHSAEEPSAPSFGADAANDEDSILDGRAMSYRRADGTHRSRRVPLSN</sequence>
<dbReference type="Gene3D" id="2.60.40.3960">
    <property type="entry name" value="Velvet domain"/>
    <property type="match status" value="1"/>
</dbReference>
<feature type="region of interest" description="Disordered" evidence="8">
    <location>
        <begin position="221"/>
        <end position="272"/>
    </location>
</feature>
<evidence type="ECO:0000259" key="9">
    <source>
        <dbReference type="PROSITE" id="PS51821"/>
    </source>
</evidence>
<gene>
    <name evidence="10" type="ORF">K490DRAFT_75664</name>
</gene>
<dbReference type="GO" id="GO:0005634">
    <property type="term" value="C:nucleus"/>
    <property type="evidence" value="ECO:0007669"/>
    <property type="project" value="UniProtKB-SubCell"/>
</dbReference>
<dbReference type="AlphaFoldDB" id="A0A9P4HN47"/>
<dbReference type="PANTHER" id="PTHR33572:SF14">
    <property type="entry name" value="DEVELOPMENTAL AND SECONDARY METABOLISM REGULATOR VEA"/>
    <property type="match status" value="1"/>
</dbReference>
<feature type="region of interest" description="Disordered" evidence="8">
    <location>
        <begin position="292"/>
        <end position="580"/>
    </location>
</feature>
<feature type="compositionally biased region" description="Low complexity" evidence="8">
    <location>
        <begin position="395"/>
        <end position="416"/>
    </location>
</feature>
<dbReference type="InterPro" id="IPR038491">
    <property type="entry name" value="Velvet_dom_sf"/>
</dbReference>
<evidence type="ECO:0000256" key="1">
    <source>
        <dbReference type="ARBA" id="ARBA00004123"/>
    </source>
</evidence>
<comment type="similarity">
    <text evidence="7">Belongs to the velvet family. VeA subfamily.</text>
</comment>
<name>A0A9P4HN47_9PEZI</name>
<dbReference type="GO" id="GO:0051176">
    <property type="term" value="P:positive regulation of sulfur metabolic process"/>
    <property type="evidence" value="ECO:0007669"/>
    <property type="project" value="UniProtKB-ARBA"/>
</dbReference>
<dbReference type="Pfam" id="PF11754">
    <property type="entry name" value="Velvet"/>
    <property type="match status" value="2"/>
</dbReference>
<dbReference type="Proteomes" id="UP000799776">
    <property type="component" value="Unassembled WGS sequence"/>
</dbReference>
<dbReference type="GO" id="GO:0034250">
    <property type="term" value="P:positive regulation of amide metabolic process"/>
    <property type="evidence" value="ECO:0007669"/>
    <property type="project" value="UniProtKB-ARBA"/>
</dbReference>
<keyword evidence="4" id="KW-0805">Transcription regulation</keyword>
<feature type="compositionally biased region" description="Low complexity" evidence="8">
    <location>
        <begin position="318"/>
        <end position="387"/>
    </location>
</feature>
<evidence type="ECO:0000313" key="11">
    <source>
        <dbReference type="Proteomes" id="UP000799776"/>
    </source>
</evidence>
<accession>A0A9P4HN47</accession>
<feature type="region of interest" description="Disordered" evidence="8">
    <location>
        <begin position="1"/>
        <end position="22"/>
    </location>
</feature>
<dbReference type="InterPro" id="IPR037525">
    <property type="entry name" value="Velvet_dom"/>
</dbReference>
<reference evidence="10" key="1">
    <citation type="journal article" date="2020" name="Stud. Mycol.">
        <title>101 Dothideomycetes genomes: a test case for predicting lifestyles and emergence of pathogens.</title>
        <authorList>
            <person name="Haridas S."/>
            <person name="Albert R."/>
            <person name="Binder M."/>
            <person name="Bloem J."/>
            <person name="Labutti K."/>
            <person name="Salamov A."/>
            <person name="Andreopoulos B."/>
            <person name="Baker S."/>
            <person name="Barry K."/>
            <person name="Bills G."/>
            <person name="Bluhm B."/>
            <person name="Cannon C."/>
            <person name="Castanera R."/>
            <person name="Culley D."/>
            <person name="Daum C."/>
            <person name="Ezra D."/>
            <person name="Gonzalez J."/>
            <person name="Henrissat B."/>
            <person name="Kuo A."/>
            <person name="Liang C."/>
            <person name="Lipzen A."/>
            <person name="Lutzoni F."/>
            <person name="Magnuson J."/>
            <person name="Mondo S."/>
            <person name="Nolan M."/>
            <person name="Ohm R."/>
            <person name="Pangilinan J."/>
            <person name="Park H.-J."/>
            <person name="Ramirez L."/>
            <person name="Alfaro M."/>
            <person name="Sun H."/>
            <person name="Tritt A."/>
            <person name="Yoshinaga Y."/>
            <person name="Zwiers L.-H."/>
            <person name="Turgeon B."/>
            <person name="Goodwin S."/>
            <person name="Spatafora J."/>
            <person name="Crous P."/>
            <person name="Grigoriev I."/>
        </authorList>
    </citation>
    <scope>NUCLEOTIDE SEQUENCE</scope>
    <source>
        <strain evidence="10">CBS 121410</strain>
    </source>
</reference>
<evidence type="ECO:0000256" key="3">
    <source>
        <dbReference type="ARBA" id="ARBA00022490"/>
    </source>
</evidence>
<keyword evidence="3" id="KW-0963">Cytoplasm</keyword>
<comment type="caution">
    <text evidence="10">The sequence shown here is derived from an EMBL/GenBank/DDBJ whole genome shotgun (WGS) entry which is preliminary data.</text>
</comment>
<dbReference type="PROSITE" id="PS51821">
    <property type="entry name" value="VELVET"/>
    <property type="match status" value="1"/>
</dbReference>
<evidence type="ECO:0000256" key="2">
    <source>
        <dbReference type="ARBA" id="ARBA00004496"/>
    </source>
</evidence>
<keyword evidence="6" id="KW-0539">Nucleus</keyword>
<keyword evidence="11" id="KW-1185">Reference proteome</keyword>
<dbReference type="EMBL" id="ML978738">
    <property type="protein sequence ID" value="KAF2084714.1"/>
    <property type="molecule type" value="Genomic_DNA"/>
</dbReference>
<feature type="domain" description="Velvet" evidence="9">
    <location>
        <begin position="22"/>
        <end position="214"/>
    </location>
</feature>
<proteinExistence type="inferred from homology"/>
<evidence type="ECO:0000256" key="4">
    <source>
        <dbReference type="ARBA" id="ARBA00023015"/>
    </source>
</evidence>
<evidence type="ECO:0000256" key="7">
    <source>
        <dbReference type="ARBA" id="ARBA00038005"/>
    </source>
</evidence>
<organism evidence="10 11">
    <name type="scientific">Saccharata proteae CBS 121410</name>
    <dbReference type="NCBI Taxonomy" id="1314787"/>
    <lineage>
        <taxon>Eukaryota</taxon>
        <taxon>Fungi</taxon>
        <taxon>Dikarya</taxon>
        <taxon>Ascomycota</taxon>
        <taxon>Pezizomycotina</taxon>
        <taxon>Dothideomycetes</taxon>
        <taxon>Dothideomycetes incertae sedis</taxon>
        <taxon>Botryosphaeriales</taxon>
        <taxon>Saccharataceae</taxon>
        <taxon>Saccharata</taxon>
    </lineage>
</organism>
<comment type="subcellular location">
    <subcellularLocation>
        <location evidence="2">Cytoplasm</location>
    </subcellularLocation>
    <subcellularLocation>
        <location evidence="1">Nucleus</location>
    </subcellularLocation>
</comment>
<dbReference type="FunFam" id="2.60.40.3960:FF:000001">
    <property type="entry name" value="Sexual development activator VeA"/>
    <property type="match status" value="1"/>
</dbReference>
<feature type="compositionally biased region" description="Polar residues" evidence="8">
    <location>
        <begin position="502"/>
        <end position="516"/>
    </location>
</feature>
<dbReference type="GO" id="GO:0043455">
    <property type="term" value="P:regulation of secondary metabolic process"/>
    <property type="evidence" value="ECO:0007669"/>
    <property type="project" value="UniProtKB-ARBA"/>
</dbReference>
<evidence type="ECO:0000256" key="6">
    <source>
        <dbReference type="ARBA" id="ARBA00023242"/>
    </source>
</evidence>
<protein>
    <recommendedName>
        <fullName evidence="9">Velvet domain-containing protein</fullName>
    </recommendedName>
</protein>
<dbReference type="PANTHER" id="PTHR33572">
    <property type="entry name" value="SPORE DEVELOPMENT REGULATOR VOSA"/>
    <property type="match status" value="1"/>
</dbReference>
<dbReference type="OrthoDB" id="5384689at2759"/>
<dbReference type="GO" id="GO:0005737">
    <property type="term" value="C:cytoplasm"/>
    <property type="evidence" value="ECO:0007669"/>
    <property type="project" value="UniProtKB-SubCell"/>
</dbReference>
<feature type="compositionally biased region" description="Polar residues" evidence="8">
    <location>
        <begin position="422"/>
        <end position="449"/>
    </location>
</feature>
<dbReference type="InterPro" id="IPR021740">
    <property type="entry name" value="Velvet"/>
</dbReference>
<evidence type="ECO:0000313" key="10">
    <source>
        <dbReference type="EMBL" id="KAF2084714.1"/>
    </source>
</evidence>
<keyword evidence="5" id="KW-0804">Transcription</keyword>
<evidence type="ECO:0000256" key="5">
    <source>
        <dbReference type="ARBA" id="ARBA00023163"/>
    </source>
</evidence>
<evidence type="ECO:0000256" key="8">
    <source>
        <dbReference type="SAM" id="MobiDB-lite"/>
    </source>
</evidence>